<feature type="non-terminal residue" evidence="1">
    <location>
        <position position="1"/>
    </location>
</feature>
<name>A0A166A873_9AGAM</name>
<evidence type="ECO:0000313" key="1">
    <source>
        <dbReference type="EMBL" id="KZP11343.1"/>
    </source>
</evidence>
<accession>A0A166A873</accession>
<keyword evidence="2" id="KW-1185">Reference proteome</keyword>
<evidence type="ECO:0000313" key="2">
    <source>
        <dbReference type="Proteomes" id="UP000076532"/>
    </source>
</evidence>
<dbReference type="EMBL" id="KV417664">
    <property type="protein sequence ID" value="KZP11343.1"/>
    <property type="molecule type" value="Genomic_DNA"/>
</dbReference>
<organism evidence="1 2">
    <name type="scientific">Athelia psychrophila</name>
    <dbReference type="NCBI Taxonomy" id="1759441"/>
    <lineage>
        <taxon>Eukaryota</taxon>
        <taxon>Fungi</taxon>
        <taxon>Dikarya</taxon>
        <taxon>Basidiomycota</taxon>
        <taxon>Agaricomycotina</taxon>
        <taxon>Agaricomycetes</taxon>
        <taxon>Agaricomycetidae</taxon>
        <taxon>Atheliales</taxon>
        <taxon>Atheliaceae</taxon>
        <taxon>Athelia</taxon>
    </lineage>
</organism>
<reference evidence="1 2" key="1">
    <citation type="journal article" date="2016" name="Mol. Biol. Evol.">
        <title>Comparative Genomics of Early-Diverging Mushroom-Forming Fungi Provides Insights into the Origins of Lignocellulose Decay Capabilities.</title>
        <authorList>
            <person name="Nagy L.G."/>
            <person name="Riley R."/>
            <person name="Tritt A."/>
            <person name="Adam C."/>
            <person name="Daum C."/>
            <person name="Floudas D."/>
            <person name="Sun H."/>
            <person name="Yadav J.S."/>
            <person name="Pangilinan J."/>
            <person name="Larsson K.H."/>
            <person name="Matsuura K."/>
            <person name="Barry K."/>
            <person name="Labutti K."/>
            <person name="Kuo R."/>
            <person name="Ohm R.A."/>
            <person name="Bhattacharya S.S."/>
            <person name="Shirouzu T."/>
            <person name="Yoshinaga Y."/>
            <person name="Martin F.M."/>
            <person name="Grigoriev I.V."/>
            <person name="Hibbett D.S."/>
        </authorList>
    </citation>
    <scope>NUCLEOTIDE SEQUENCE [LARGE SCALE GENOMIC DNA]</scope>
    <source>
        <strain evidence="1 2">CBS 109695</strain>
    </source>
</reference>
<protein>
    <submittedName>
        <fullName evidence="1">Uncharacterized protein</fullName>
    </submittedName>
</protein>
<feature type="non-terminal residue" evidence="1">
    <location>
        <position position="67"/>
    </location>
</feature>
<gene>
    <name evidence="1" type="ORF">FIBSPDRAFT_871473</name>
</gene>
<proteinExistence type="predicted"/>
<dbReference type="Proteomes" id="UP000076532">
    <property type="component" value="Unassembled WGS sequence"/>
</dbReference>
<sequence>EKETLKSDGRPPPETQLYMGQVGGILRSGCSPSRSRPTRPCRGASQITSIASIPSTLLRASVAYSAL</sequence>
<dbReference type="AlphaFoldDB" id="A0A166A873"/>